<protein>
    <submittedName>
        <fullName evidence="3">Universal stress protein</fullName>
    </submittedName>
</protein>
<comment type="similarity">
    <text evidence="1">Belongs to the universal stress protein A family.</text>
</comment>
<dbReference type="InterPro" id="IPR014729">
    <property type="entry name" value="Rossmann-like_a/b/a_fold"/>
</dbReference>
<dbReference type="SUPFAM" id="SSF52402">
    <property type="entry name" value="Adenine nucleotide alpha hydrolases-like"/>
    <property type="match status" value="1"/>
</dbReference>
<evidence type="ECO:0000256" key="1">
    <source>
        <dbReference type="ARBA" id="ARBA00008791"/>
    </source>
</evidence>
<feature type="domain" description="UspA" evidence="2">
    <location>
        <begin position="4"/>
        <end position="139"/>
    </location>
</feature>
<dbReference type="InterPro" id="IPR006015">
    <property type="entry name" value="Universal_stress_UspA"/>
</dbReference>
<dbReference type="CDD" id="cd00293">
    <property type="entry name" value="USP-like"/>
    <property type="match status" value="1"/>
</dbReference>
<dbReference type="Pfam" id="PF00582">
    <property type="entry name" value="Usp"/>
    <property type="match status" value="1"/>
</dbReference>
<proteinExistence type="inferred from homology"/>
<dbReference type="EMBL" id="REFZ01000006">
    <property type="protein sequence ID" value="RQH00466.1"/>
    <property type="molecule type" value="Genomic_DNA"/>
</dbReference>
<dbReference type="PRINTS" id="PR01438">
    <property type="entry name" value="UNVRSLSTRESS"/>
</dbReference>
<dbReference type="OrthoDB" id="105697at2157"/>
<gene>
    <name evidence="3" type="ORF">EA472_11540</name>
</gene>
<dbReference type="PANTHER" id="PTHR46268">
    <property type="entry name" value="STRESS RESPONSE PROTEIN NHAX"/>
    <property type="match status" value="1"/>
</dbReference>
<comment type="caution">
    <text evidence="3">The sequence shown here is derived from an EMBL/GenBank/DDBJ whole genome shotgun (WGS) entry which is preliminary data.</text>
</comment>
<evidence type="ECO:0000313" key="4">
    <source>
        <dbReference type="Proteomes" id="UP000281431"/>
    </source>
</evidence>
<dbReference type="PANTHER" id="PTHR46268:SF6">
    <property type="entry name" value="UNIVERSAL STRESS PROTEIN UP12"/>
    <property type="match status" value="1"/>
</dbReference>
<sequence length="142" mass="15358">MTSYDEILFPTDGSEGSMTAFEHAIAQARLHDARLHVLYVVDTTYAGVGSMDAAITALRERGETTVEDVAERAQAAGIEVVRHVGEGDPYRTIIGYADEREIELIVMGTSGRSGLDRYLLGSVAEKVVRTADAPVLTVRTES</sequence>
<organism evidence="3 4">
    <name type="scientific">Natrarchaeobius chitinivorans</name>
    <dbReference type="NCBI Taxonomy" id="1679083"/>
    <lineage>
        <taxon>Archaea</taxon>
        <taxon>Methanobacteriati</taxon>
        <taxon>Methanobacteriota</taxon>
        <taxon>Stenosarchaea group</taxon>
        <taxon>Halobacteria</taxon>
        <taxon>Halobacteriales</taxon>
        <taxon>Natrialbaceae</taxon>
        <taxon>Natrarchaeobius</taxon>
    </lineage>
</organism>
<evidence type="ECO:0000259" key="2">
    <source>
        <dbReference type="Pfam" id="PF00582"/>
    </source>
</evidence>
<dbReference type="InterPro" id="IPR006016">
    <property type="entry name" value="UspA"/>
</dbReference>
<evidence type="ECO:0000313" key="3">
    <source>
        <dbReference type="EMBL" id="RQH00466.1"/>
    </source>
</evidence>
<reference evidence="3 4" key="1">
    <citation type="submission" date="2018-10" db="EMBL/GenBank/DDBJ databases">
        <title>Natrarchaeobius chitinivorans gen. nov., sp. nov., and Natrarchaeobius haloalkaliphilus sp. nov., alkaliphilic, chitin-utilizing haloarchaea from hypersaline alkaline lakes.</title>
        <authorList>
            <person name="Sorokin D.Y."/>
            <person name="Elcheninov A.G."/>
            <person name="Kostrikina N.A."/>
            <person name="Bale N.J."/>
            <person name="Sinninghe Damste J.S."/>
            <person name="Khijniak T.V."/>
            <person name="Kublanov I.V."/>
            <person name="Toshchakov S.V."/>
        </authorList>
    </citation>
    <scope>NUCLEOTIDE SEQUENCE [LARGE SCALE GENOMIC DNA]</scope>
    <source>
        <strain evidence="3 4">AArcht7</strain>
    </source>
</reference>
<keyword evidence="4" id="KW-1185">Reference proteome</keyword>
<name>A0A3N6PN15_NATCH</name>
<dbReference type="Gene3D" id="3.40.50.620">
    <property type="entry name" value="HUPs"/>
    <property type="match status" value="1"/>
</dbReference>
<accession>A0A3N6PN15</accession>
<dbReference type="Proteomes" id="UP000281431">
    <property type="component" value="Unassembled WGS sequence"/>
</dbReference>
<dbReference type="AlphaFoldDB" id="A0A3N6PN15"/>